<evidence type="ECO:0000256" key="3">
    <source>
        <dbReference type="ARBA" id="ARBA00022679"/>
    </source>
</evidence>
<dbReference type="Gene3D" id="1.10.150.170">
    <property type="entry name" value="Putative methyltransferase TM0872, insert domain"/>
    <property type="match status" value="2"/>
</dbReference>
<keyword evidence="6" id="KW-1185">Reference proteome</keyword>
<gene>
    <name evidence="5" type="ORF">EZV62_013786</name>
</gene>
<protein>
    <submittedName>
        <fullName evidence="5">Uncharacterized protein</fullName>
    </submittedName>
</protein>
<dbReference type="GO" id="GO:0071424">
    <property type="term" value="F:rRNA (cytosine-N4-)-methyltransferase activity"/>
    <property type="evidence" value="ECO:0007669"/>
    <property type="project" value="TreeGrafter"/>
</dbReference>
<evidence type="ECO:0000313" key="5">
    <source>
        <dbReference type="EMBL" id="TXG62423.1"/>
    </source>
</evidence>
<keyword evidence="2" id="KW-0489">Methyltransferase</keyword>
<name>A0A5C7HZ17_9ROSI</name>
<comment type="similarity">
    <text evidence="1">Belongs to the methyltransferase superfamily. RsmH family.</text>
</comment>
<dbReference type="PANTHER" id="PTHR11265">
    <property type="entry name" value="S-ADENOSYL-METHYLTRANSFERASE MRAW"/>
    <property type="match status" value="1"/>
</dbReference>
<dbReference type="Gene3D" id="3.40.50.150">
    <property type="entry name" value="Vaccinia Virus protein VP39"/>
    <property type="match status" value="2"/>
</dbReference>
<dbReference type="SUPFAM" id="SSF53335">
    <property type="entry name" value="S-adenosyl-L-methionine-dependent methyltransferases"/>
    <property type="match status" value="1"/>
</dbReference>
<dbReference type="InterPro" id="IPR002903">
    <property type="entry name" value="RsmH"/>
</dbReference>
<evidence type="ECO:0000256" key="4">
    <source>
        <dbReference type="ARBA" id="ARBA00022691"/>
    </source>
</evidence>
<keyword evidence="3" id="KW-0808">Transferase</keyword>
<dbReference type="Proteomes" id="UP000323000">
    <property type="component" value="Chromosome 5"/>
</dbReference>
<proteinExistence type="inferred from homology"/>
<accession>A0A5C7HZ17</accession>
<evidence type="ECO:0000256" key="2">
    <source>
        <dbReference type="ARBA" id="ARBA00022603"/>
    </source>
</evidence>
<dbReference type="PANTHER" id="PTHR11265:SF0">
    <property type="entry name" value="12S RRNA N4-METHYLCYTIDINE METHYLTRANSFERASE"/>
    <property type="match status" value="1"/>
</dbReference>
<dbReference type="AlphaFoldDB" id="A0A5C7HZ17"/>
<sequence length="450" mass="50055">MGAKRVGMSMLFSCNSTSISSPIKLKAVGIGPFRFHGVAVFTTTSISNNAKKWRSKEKALESKAKVGLVKEKRRTRSNKEYEYEYDSSSIRQSHIPVMLGEVLDVFSSSRTISSFVDCTLGAAGHSSAVIQAHPELKLCIGMDVDPLAHEKAQAQICSLLHDHPNLKPYTFVKNFKHIKSLLNEVDQNLLNSGVDGILMDLGMSSMQVNNPQRGFSVLGNGPLDMRMDPHVCQFISVSDDSGPDCVFSYLSTGHPPSSSHLILCWVTSMIACLRICKFLFHLTDWTGLFQASLKAEDILNSWPDTEVGRVLREYGEESNWRLLQNKIVQARLHGGLHSTGELVDLIQNATTRTRGGRQGWIKTATRVFQALRIAVNDELKTLENSLYACFDCLAPGGRLAVIAFHSLEDRIIIKGRNGTILTKRPITPSEEEERLNRRSRSAKLRVIQKV</sequence>
<comment type="caution">
    <text evidence="5">The sequence shown here is derived from an EMBL/GenBank/DDBJ whole genome shotgun (WGS) entry which is preliminary data.</text>
</comment>
<dbReference type="EMBL" id="VAHF01000005">
    <property type="protein sequence ID" value="TXG62423.1"/>
    <property type="molecule type" value="Genomic_DNA"/>
</dbReference>
<reference evidence="6" key="1">
    <citation type="journal article" date="2019" name="Gigascience">
        <title>De novo genome assembly of the endangered Acer yangbiense, a plant species with extremely small populations endemic to Yunnan Province, China.</title>
        <authorList>
            <person name="Yang J."/>
            <person name="Wariss H.M."/>
            <person name="Tao L."/>
            <person name="Zhang R."/>
            <person name="Yun Q."/>
            <person name="Hollingsworth P."/>
            <person name="Dao Z."/>
            <person name="Luo G."/>
            <person name="Guo H."/>
            <person name="Ma Y."/>
            <person name="Sun W."/>
        </authorList>
    </citation>
    <scope>NUCLEOTIDE SEQUENCE [LARGE SCALE GENOMIC DNA]</scope>
    <source>
        <strain evidence="6">cv. Malutang</strain>
    </source>
</reference>
<dbReference type="InterPro" id="IPR023397">
    <property type="entry name" value="SAM-dep_MeTrfase_MraW_recog"/>
</dbReference>
<evidence type="ECO:0000256" key="1">
    <source>
        <dbReference type="ARBA" id="ARBA00010396"/>
    </source>
</evidence>
<organism evidence="5 6">
    <name type="scientific">Acer yangbiense</name>
    <dbReference type="NCBI Taxonomy" id="1000413"/>
    <lineage>
        <taxon>Eukaryota</taxon>
        <taxon>Viridiplantae</taxon>
        <taxon>Streptophyta</taxon>
        <taxon>Embryophyta</taxon>
        <taxon>Tracheophyta</taxon>
        <taxon>Spermatophyta</taxon>
        <taxon>Magnoliopsida</taxon>
        <taxon>eudicotyledons</taxon>
        <taxon>Gunneridae</taxon>
        <taxon>Pentapetalae</taxon>
        <taxon>rosids</taxon>
        <taxon>malvids</taxon>
        <taxon>Sapindales</taxon>
        <taxon>Sapindaceae</taxon>
        <taxon>Hippocastanoideae</taxon>
        <taxon>Acereae</taxon>
        <taxon>Acer</taxon>
    </lineage>
</organism>
<dbReference type="Pfam" id="PF01795">
    <property type="entry name" value="Methyltransf_5"/>
    <property type="match status" value="2"/>
</dbReference>
<dbReference type="SUPFAM" id="SSF81799">
    <property type="entry name" value="Putative methyltransferase TM0872, insert domain"/>
    <property type="match status" value="1"/>
</dbReference>
<dbReference type="OrthoDB" id="439808at2759"/>
<evidence type="ECO:0000313" key="6">
    <source>
        <dbReference type="Proteomes" id="UP000323000"/>
    </source>
</evidence>
<dbReference type="GO" id="GO:0070475">
    <property type="term" value="P:rRNA base methylation"/>
    <property type="evidence" value="ECO:0007669"/>
    <property type="project" value="TreeGrafter"/>
</dbReference>
<dbReference type="HAMAP" id="MF_01007">
    <property type="entry name" value="16SrRNA_methyltr_H"/>
    <property type="match status" value="1"/>
</dbReference>
<dbReference type="InterPro" id="IPR029063">
    <property type="entry name" value="SAM-dependent_MTases_sf"/>
</dbReference>
<keyword evidence="4" id="KW-0949">S-adenosyl-L-methionine</keyword>